<protein>
    <submittedName>
        <fullName evidence="1">Uncharacterized protein</fullName>
    </submittedName>
</protein>
<comment type="caution">
    <text evidence="1">The sequence shown here is derived from an EMBL/GenBank/DDBJ whole genome shotgun (WGS) entry which is preliminary data.</text>
</comment>
<dbReference type="EMBL" id="BMFT01000001">
    <property type="protein sequence ID" value="GGH20587.1"/>
    <property type="molecule type" value="Genomic_DNA"/>
</dbReference>
<proteinExistence type="predicted"/>
<evidence type="ECO:0000313" key="1">
    <source>
        <dbReference type="EMBL" id="GGH20587.1"/>
    </source>
</evidence>
<gene>
    <name evidence="1" type="ORF">GCM10008013_18030</name>
</gene>
<name>A0ABQ1YCX2_9BACL</name>
<reference evidence="2" key="1">
    <citation type="journal article" date="2019" name="Int. J. Syst. Evol. Microbiol.">
        <title>The Global Catalogue of Microorganisms (GCM) 10K type strain sequencing project: providing services to taxonomists for standard genome sequencing and annotation.</title>
        <authorList>
            <consortium name="The Broad Institute Genomics Platform"/>
            <consortium name="The Broad Institute Genome Sequencing Center for Infectious Disease"/>
            <person name="Wu L."/>
            <person name="Ma J."/>
        </authorList>
    </citation>
    <scope>NUCLEOTIDE SEQUENCE [LARGE SCALE GENOMIC DNA]</scope>
    <source>
        <strain evidence="2">CGMCC 1.12769</strain>
    </source>
</reference>
<accession>A0ABQ1YCX2</accession>
<evidence type="ECO:0000313" key="2">
    <source>
        <dbReference type="Proteomes" id="UP000659344"/>
    </source>
</evidence>
<sequence>MTDLNDNLTELIIWGWSLIRSTTMKERVNFHALWCIAEDAWMANGQISAIRKRGGIFC</sequence>
<dbReference type="Proteomes" id="UP000659344">
    <property type="component" value="Unassembled WGS sequence"/>
</dbReference>
<organism evidence="1 2">
    <name type="scientific">Paenibacillus segetis</name>
    <dbReference type="NCBI Taxonomy" id="1325360"/>
    <lineage>
        <taxon>Bacteria</taxon>
        <taxon>Bacillati</taxon>
        <taxon>Bacillota</taxon>
        <taxon>Bacilli</taxon>
        <taxon>Bacillales</taxon>
        <taxon>Paenibacillaceae</taxon>
        <taxon>Paenibacillus</taxon>
    </lineage>
</organism>
<keyword evidence="2" id="KW-1185">Reference proteome</keyword>